<sequence>MSKISKNVFKGLAKEIRDNADSLQNLVFADGATSKTAIKTRNLRLDVHKDSKDPTMATGIIQANSQADDKSVKSFIKGSTGGHRGTHQVIGEKIRFGLGEKFNVEDVAGAVEKTE</sequence>
<feature type="region of interest" description="Disordered" evidence="1">
    <location>
        <begin position="62"/>
        <end position="88"/>
    </location>
</feature>
<evidence type="ECO:0000313" key="2">
    <source>
        <dbReference type="EMBL" id="KAE8152192.1"/>
    </source>
</evidence>
<dbReference type="OrthoDB" id="4367412at2759"/>
<dbReference type="AlphaFoldDB" id="A0A5N6U0T0"/>
<accession>A0A5N6U0T0</accession>
<reference evidence="2 3" key="1">
    <citation type="submission" date="2019-04" db="EMBL/GenBank/DDBJ databases">
        <title>Friends and foes A comparative genomics study of 23 Aspergillus species from section Flavi.</title>
        <authorList>
            <consortium name="DOE Joint Genome Institute"/>
            <person name="Kjaerbolling I."/>
            <person name="Vesth T."/>
            <person name="Frisvad J.C."/>
            <person name="Nybo J.L."/>
            <person name="Theobald S."/>
            <person name="Kildgaard S."/>
            <person name="Isbrandt T."/>
            <person name="Kuo A."/>
            <person name="Sato A."/>
            <person name="Lyhne E.K."/>
            <person name="Kogle M.E."/>
            <person name="Wiebenga A."/>
            <person name="Kun R.S."/>
            <person name="Lubbers R.J."/>
            <person name="Makela M.R."/>
            <person name="Barry K."/>
            <person name="Chovatia M."/>
            <person name="Clum A."/>
            <person name="Daum C."/>
            <person name="Haridas S."/>
            <person name="He G."/>
            <person name="LaButti K."/>
            <person name="Lipzen A."/>
            <person name="Mondo S."/>
            <person name="Riley R."/>
            <person name="Salamov A."/>
            <person name="Simmons B.A."/>
            <person name="Magnuson J.K."/>
            <person name="Henrissat B."/>
            <person name="Mortensen U.H."/>
            <person name="Larsen T.O."/>
            <person name="Devries R.P."/>
            <person name="Grigoriev I.V."/>
            <person name="Machida M."/>
            <person name="Baker S.E."/>
            <person name="Andersen M.R."/>
        </authorList>
    </citation>
    <scope>NUCLEOTIDE SEQUENCE [LARGE SCALE GENOMIC DNA]</scope>
    <source>
        <strain evidence="2 3">IBT 18842</strain>
    </source>
</reference>
<gene>
    <name evidence="2" type="ORF">BDV25DRAFT_151500</name>
</gene>
<evidence type="ECO:0000256" key="1">
    <source>
        <dbReference type="SAM" id="MobiDB-lite"/>
    </source>
</evidence>
<organism evidence="2 3">
    <name type="scientific">Aspergillus avenaceus</name>
    <dbReference type="NCBI Taxonomy" id="36643"/>
    <lineage>
        <taxon>Eukaryota</taxon>
        <taxon>Fungi</taxon>
        <taxon>Dikarya</taxon>
        <taxon>Ascomycota</taxon>
        <taxon>Pezizomycotina</taxon>
        <taxon>Eurotiomycetes</taxon>
        <taxon>Eurotiomycetidae</taxon>
        <taxon>Eurotiales</taxon>
        <taxon>Aspergillaceae</taxon>
        <taxon>Aspergillus</taxon>
        <taxon>Aspergillus subgen. Circumdati</taxon>
    </lineage>
</organism>
<name>A0A5N6U0T0_ASPAV</name>
<proteinExistence type="predicted"/>
<dbReference type="Proteomes" id="UP000325780">
    <property type="component" value="Unassembled WGS sequence"/>
</dbReference>
<keyword evidence="3" id="KW-1185">Reference proteome</keyword>
<evidence type="ECO:0000313" key="3">
    <source>
        <dbReference type="Proteomes" id="UP000325780"/>
    </source>
</evidence>
<protein>
    <submittedName>
        <fullName evidence="2">Uncharacterized protein</fullName>
    </submittedName>
</protein>
<dbReference type="EMBL" id="ML742057">
    <property type="protein sequence ID" value="KAE8152192.1"/>
    <property type="molecule type" value="Genomic_DNA"/>
</dbReference>